<protein>
    <submittedName>
        <fullName evidence="5">AraC family transcriptional regulator</fullName>
    </submittedName>
</protein>
<dbReference type="Pfam" id="PF12833">
    <property type="entry name" value="HTH_18"/>
    <property type="match status" value="1"/>
</dbReference>
<evidence type="ECO:0000313" key="6">
    <source>
        <dbReference type="Proteomes" id="UP000248079"/>
    </source>
</evidence>
<dbReference type="EMBL" id="QFLI01000003">
    <property type="protein sequence ID" value="PXY01490.1"/>
    <property type="molecule type" value="Genomic_DNA"/>
</dbReference>
<proteinExistence type="predicted"/>
<evidence type="ECO:0000256" key="2">
    <source>
        <dbReference type="ARBA" id="ARBA00023125"/>
    </source>
</evidence>
<dbReference type="RefSeq" id="WP_110360303.1">
    <property type="nucleotide sequence ID" value="NZ_QFLI01000003.1"/>
</dbReference>
<keyword evidence="6" id="KW-1185">Reference proteome</keyword>
<dbReference type="PANTHER" id="PTHR43280">
    <property type="entry name" value="ARAC-FAMILY TRANSCRIPTIONAL REGULATOR"/>
    <property type="match status" value="1"/>
</dbReference>
<organism evidence="5 6">
    <name type="scientific">Marinifilum breve</name>
    <dbReference type="NCBI Taxonomy" id="2184082"/>
    <lineage>
        <taxon>Bacteria</taxon>
        <taxon>Pseudomonadati</taxon>
        <taxon>Bacteroidota</taxon>
        <taxon>Bacteroidia</taxon>
        <taxon>Marinilabiliales</taxon>
        <taxon>Marinifilaceae</taxon>
    </lineage>
</organism>
<dbReference type="PROSITE" id="PS01124">
    <property type="entry name" value="HTH_ARAC_FAMILY_2"/>
    <property type="match status" value="1"/>
</dbReference>
<name>A0A2V4A2D0_9BACT</name>
<reference evidence="5 6" key="1">
    <citation type="submission" date="2018-05" db="EMBL/GenBank/DDBJ databases">
        <title>Marinifilum breve JC075T sp. nov., a marine bacterium isolated from Yongle Blue Hole in the South China Sea.</title>
        <authorList>
            <person name="Fu T."/>
        </authorList>
    </citation>
    <scope>NUCLEOTIDE SEQUENCE [LARGE SCALE GENOMIC DNA]</scope>
    <source>
        <strain evidence="5 6">JC075</strain>
    </source>
</reference>
<feature type="domain" description="HTH araC/xylS-type" evidence="4">
    <location>
        <begin position="190"/>
        <end position="288"/>
    </location>
</feature>
<dbReference type="Proteomes" id="UP000248079">
    <property type="component" value="Unassembled WGS sequence"/>
</dbReference>
<dbReference type="InterPro" id="IPR018060">
    <property type="entry name" value="HTH_AraC"/>
</dbReference>
<comment type="caution">
    <text evidence="5">The sequence shown here is derived from an EMBL/GenBank/DDBJ whole genome shotgun (WGS) entry which is preliminary data.</text>
</comment>
<dbReference type="GO" id="GO:0003700">
    <property type="term" value="F:DNA-binding transcription factor activity"/>
    <property type="evidence" value="ECO:0007669"/>
    <property type="project" value="InterPro"/>
</dbReference>
<dbReference type="SMART" id="SM00342">
    <property type="entry name" value="HTH_ARAC"/>
    <property type="match status" value="1"/>
</dbReference>
<dbReference type="InterPro" id="IPR037923">
    <property type="entry name" value="HTH-like"/>
</dbReference>
<dbReference type="AlphaFoldDB" id="A0A2V4A2D0"/>
<dbReference type="InterPro" id="IPR009057">
    <property type="entry name" value="Homeodomain-like_sf"/>
</dbReference>
<dbReference type="Gene3D" id="1.10.10.60">
    <property type="entry name" value="Homeodomain-like"/>
    <property type="match status" value="1"/>
</dbReference>
<dbReference type="GO" id="GO:0043565">
    <property type="term" value="F:sequence-specific DNA binding"/>
    <property type="evidence" value="ECO:0007669"/>
    <property type="project" value="InterPro"/>
</dbReference>
<dbReference type="InterPro" id="IPR003313">
    <property type="entry name" value="AraC-bd"/>
</dbReference>
<keyword evidence="1" id="KW-0805">Transcription regulation</keyword>
<dbReference type="InterPro" id="IPR014710">
    <property type="entry name" value="RmlC-like_jellyroll"/>
</dbReference>
<dbReference type="SUPFAM" id="SSF46689">
    <property type="entry name" value="Homeodomain-like"/>
    <property type="match status" value="1"/>
</dbReference>
<evidence type="ECO:0000256" key="3">
    <source>
        <dbReference type="ARBA" id="ARBA00023163"/>
    </source>
</evidence>
<keyword evidence="3" id="KW-0804">Transcription</keyword>
<sequence length="292" mass="34352">MSRKDMDKLPVRSFDTAFGEKQMSKFEMELLMPCKNGISVEAHRHDYYHILFVKNGEGNHIIDFKSYNIQPNSIFFISPGQVHSMEIDQNVEAYVLTFNADFILQNDSFEKLLDYPFFHSISNQPFVYLPENSFKIQHILDEMYIESKASENGRDKMLRALLEVLLIRVLRLYKQALTTEAPNHLSYQLRKLERLIDTHYKEHKQLSAYADMMHFSPKHLNSLCKKGLNKTVTNLIHERTLTEAKRLLLFTNNTISEIGYQLGFADKSYFMRFFKKHTSQTADSFRKQNKNN</sequence>
<evidence type="ECO:0000256" key="1">
    <source>
        <dbReference type="ARBA" id="ARBA00023015"/>
    </source>
</evidence>
<dbReference type="PANTHER" id="PTHR43280:SF32">
    <property type="entry name" value="TRANSCRIPTIONAL REGULATORY PROTEIN"/>
    <property type="match status" value="1"/>
</dbReference>
<accession>A0A2V4A2D0</accession>
<dbReference type="Gene3D" id="2.60.120.10">
    <property type="entry name" value="Jelly Rolls"/>
    <property type="match status" value="1"/>
</dbReference>
<evidence type="ECO:0000259" key="4">
    <source>
        <dbReference type="PROSITE" id="PS01124"/>
    </source>
</evidence>
<evidence type="ECO:0000313" key="5">
    <source>
        <dbReference type="EMBL" id="PXY01490.1"/>
    </source>
</evidence>
<gene>
    <name evidence="5" type="ORF">DF185_08375</name>
</gene>
<dbReference type="SUPFAM" id="SSF51215">
    <property type="entry name" value="Regulatory protein AraC"/>
    <property type="match status" value="1"/>
</dbReference>
<dbReference type="OrthoDB" id="1096411at2"/>
<keyword evidence="2" id="KW-0238">DNA-binding</keyword>
<dbReference type="Pfam" id="PF02311">
    <property type="entry name" value="AraC_binding"/>
    <property type="match status" value="1"/>
</dbReference>